<reference evidence="2 3" key="1">
    <citation type="submission" date="2019-08" db="EMBL/GenBank/DDBJ databases">
        <authorList>
            <person name="Peeters C."/>
        </authorList>
    </citation>
    <scope>NUCLEOTIDE SEQUENCE [LARGE SCALE GENOMIC DNA]</scope>
    <source>
        <strain evidence="2 3">LMG 31110</strain>
    </source>
</reference>
<dbReference type="AlphaFoldDB" id="A0A5E4VG43"/>
<gene>
    <name evidence="2" type="ORF">PCO31110_02605</name>
</gene>
<sequence length="233" mass="24308">MFVILYASGVTSLSAEFTREARMAARSPLDNADHCCLSATNRDLRKLFTQFSEIPLLLFSLSFLKSRNRIQAVLGGQHAEAGGHAMFKITIKTMRSATFSLAAACFASAAQADITGIAGVPVAVSDMLLANTRAANLQQSVVANLSGATPVVVVPVNTTTTTANNVRLWDEVIPPAPAPKPTQASATLPAQPRPTVTASAYSPNSPPSLAPGLQTTSLKVNASVGRVPVGISH</sequence>
<dbReference type="Proteomes" id="UP000337189">
    <property type="component" value="Unassembled WGS sequence"/>
</dbReference>
<feature type="compositionally biased region" description="Polar residues" evidence="1">
    <location>
        <begin position="182"/>
        <end position="203"/>
    </location>
</feature>
<evidence type="ECO:0000256" key="1">
    <source>
        <dbReference type="SAM" id="MobiDB-lite"/>
    </source>
</evidence>
<accession>A0A5E4VG43</accession>
<feature type="region of interest" description="Disordered" evidence="1">
    <location>
        <begin position="175"/>
        <end position="213"/>
    </location>
</feature>
<name>A0A5E4VG43_9BURK</name>
<organism evidence="2 3">
    <name type="scientific">Pandoraea communis</name>
    <dbReference type="NCBI Taxonomy" id="2508297"/>
    <lineage>
        <taxon>Bacteria</taxon>
        <taxon>Pseudomonadati</taxon>
        <taxon>Pseudomonadota</taxon>
        <taxon>Betaproteobacteria</taxon>
        <taxon>Burkholderiales</taxon>
        <taxon>Burkholderiaceae</taxon>
        <taxon>Pandoraea</taxon>
    </lineage>
</organism>
<protein>
    <submittedName>
        <fullName evidence="2">Uncharacterized protein</fullName>
    </submittedName>
</protein>
<dbReference type="EMBL" id="CABPSJ010000003">
    <property type="protein sequence ID" value="VVE09995.1"/>
    <property type="molecule type" value="Genomic_DNA"/>
</dbReference>
<evidence type="ECO:0000313" key="2">
    <source>
        <dbReference type="EMBL" id="VVE09995.1"/>
    </source>
</evidence>
<evidence type="ECO:0000313" key="3">
    <source>
        <dbReference type="Proteomes" id="UP000337189"/>
    </source>
</evidence>
<proteinExistence type="predicted"/>